<dbReference type="Gene3D" id="3.30.300.30">
    <property type="match status" value="1"/>
</dbReference>
<dbReference type="Gene3D" id="3.40.50.12780">
    <property type="entry name" value="N-terminal domain of ligase-like"/>
    <property type="match status" value="1"/>
</dbReference>
<feature type="domain" description="AMP-binding enzyme C-terminal" evidence="2">
    <location>
        <begin position="487"/>
        <end position="562"/>
    </location>
</feature>
<dbReference type="RefSeq" id="WP_248938183.1">
    <property type="nucleotide sequence ID" value="NZ_JAKIKS010000001.1"/>
</dbReference>
<dbReference type="InterPro" id="IPR042099">
    <property type="entry name" value="ANL_N_sf"/>
</dbReference>
<dbReference type="PANTHER" id="PTHR43767:SF1">
    <property type="entry name" value="NONRIBOSOMAL PEPTIDE SYNTHASE PES1 (EUROFUNG)-RELATED"/>
    <property type="match status" value="1"/>
</dbReference>
<accession>A0ABT0L5R0</accession>
<dbReference type="Pfam" id="PF00501">
    <property type="entry name" value="AMP-binding"/>
    <property type="match status" value="1"/>
</dbReference>
<dbReference type="NCBIfam" id="NF005714">
    <property type="entry name" value="PRK07529.1"/>
    <property type="match status" value="1"/>
</dbReference>
<evidence type="ECO:0000313" key="3">
    <source>
        <dbReference type="EMBL" id="MCL1122904.1"/>
    </source>
</evidence>
<dbReference type="InterPro" id="IPR025110">
    <property type="entry name" value="AMP-bd_C"/>
</dbReference>
<organism evidence="3 4">
    <name type="scientific">Shewanella surugensis</name>
    <dbReference type="NCBI Taxonomy" id="212020"/>
    <lineage>
        <taxon>Bacteria</taxon>
        <taxon>Pseudomonadati</taxon>
        <taxon>Pseudomonadota</taxon>
        <taxon>Gammaproteobacteria</taxon>
        <taxon>Alteromonadales</taxon>
        <taxon>Shewanellaceae</taxon>
        <taxon>Shewanella</taxon>
    </lineage>
</organism>
<gene>
    <name evidence="3" type="ORF">L2764_00010</name>
</gene>
<dbReference type="PANTHER" id="PTHR43767">
    <property type="entry name" value="LONG-CHAIN-FATTY-ACID--COA LIGASE"/>
    <property type="match status" value="1"/>
</dbReference>
<proteinExistence type="predicted"/>
<dbReference type="PROSITE" id="PS00455">
    <property type="entry name" value="AMP_BINDING"/>
    <property type="match status" value="1"/>
</dbReference>
<reference evidence="3 4" key="1">
    <citation type="submission" date="2022-01" db="EMBL/GenBank/DDBJ databases">
        <title>Whole genome-based taxonomy of the Shewanellaceae.</title>
        <authorList>
            <person name="Martin-Rodriguez A.J."/>
        </authorList>
    </citation>
    <scope>NUCLEOTIDE SEQUENCE [LARGE SCALE GENOMIC DNA]</scope>
    <source>
        <strain evidence="3 4">DSM 17177</strain>
    </source>
</reference>
<evidence type="ECO:0000313" key="4">
    <source>
        <dbReference type="Proteomes" id="UP001203423"/>
    </source>
</evidence>
<keyword evidence="4" id="KW-1185">Reference proteome</keyword>
<feature type="domain" description="AMP-dependent synthetase/ligase" evidence="1">
    <location>
        <begin position="41"/>
        <end position="431"/>
    </location>
</feature>
<dbReference type="InterPro" id="IPR020845">
    <property type="entry name" value="AMP-binding_CS"/>
</dbReference>
<comment type="caution">
    <text evidence="3">The sequence shown here is derived from an EMBL/GenBank/DDBJ whole genome shotgun (WGS) entry which is preliminary data.</text>
</comment>
<dbReference type="InterPro" id="IPR050237">
    <property type="entry name" value="ATP-dep_AMP-bd_enzyme"/>
</dbReference>
<dbReference type="SUPFAM" id="SSF56801">
    <property type="entry name" value="Acetyl-CoA synthetase-like"/>
    <property type="match status" value="1"/>
</dbReference>
<evidence type="ECO:0000259" key="1">
    <source>
        <dbReference type="Pfam" id="PF00501"/>
    </source>
</evidence>
<dbReference type="InterPro" id="IPR045851">
    <property type="entry name" value="AMP-bd_C_sf"/>
</dbReference>
<dbReference type="Proteomes" id="UP001203423">
    <property type="component" value="Unassembled WGS sequence"/>
</dbReference>
<name>A0ABT0L5R0_9GAMM</name>
<evidence type="ECO:0000259" key="2">
    <source>
        <dbReference type="Pfam" id="PF13193"/>
    </source>
</evidence>
<dbReference type="InterPro" id="IPR000873">
    <property type="entry name" value="AMP-dep_synth/lig_dom"/>
</dbReference>
<dbReference type="EMBL" id="JAKIKS010000001">
    <property type="protein sequence ID" value="MCL1122904.1"/>
    <property type="molecule type" value="Genomic_DNA"/>
</dbReference>
<dbReference type="Pfam" id="PF13193">
    <property type="entry name" value="AMP-binding_C"/>
    <property type="match status" value="1"/>
</dbReference>
<protein>
    <submittedName>
        <fullName evidence="3">Acyl-CoA synthetase</fullName>
    </submittedName>
</protein>
<sequence length="644" mass="70963">MITKHPVHTLADIKAIEQTPYETLGLPENTYDSIVRSSLKCPDRDAIILVSDGERPTDVTVRYSYAELVQFMNRTANMLNALGYGRDDVVTLLLPNLPEAHFFLWGGAVSCQINPINPLLGPEMIRDIMCGANSKVLVALGNIPGTDIWDKVTAISEHIPSLETIISIGGDHLFNSSVRTSVEFRHQKHYHYESIIHEYNALSLDSHRTVKGSDITTLFHTGGTTGKPKLVQQTHINQLYICMVIDIISDLEPDDTILVGLPIFHCNAAILSGLMPLSMGNTIVIAGIDGYRTPGIVANLYRIIEHFNVASFNAVPTIYAALVQMGKPVNKLDSLKFAICGAAPMPVDLFKKFQELTQIKLIEGYGLTETTVATSLNPIAGTSKIGSIGLRFPYSDMRCVKLDNEGKLLRFCDIDEIGILLVRGPHVTPGYTQAGKNKSLFVTDTDDIRWLNTGDLAREDEDGFFWLTGRLKDVIIRGGHNIDPLIIEEALQSHPAIAFSAAVGRPDCYSGEVPAAYVVLNNGAEITEADILEYTKNTVSERAAIPKVIRILPQLPVTAVGKTFKPKLVWMQIEEVYQDVLAPALSGDRVEVTVGADDEYGTLADIKVTLAQNLKEKRSDTVIESLVQNILSEFTHRYRLTITR</sequence>